<sequence>MLRLSVSAKGTPLASHTGFCKHSIHVPTRAFKSTATASRNIRSDRSFLSHDKPNSQSKKQFDRDSSFSSRPRSSFERSSDSFRQEYPPRPSRSSNHRDRSSGSSHARERPQLTPSQTFMEERNKALSTARFMSQRNAHKAEREKSLLKLAMSKNPDAPTTQYKKPVIAPGDISQLFAPGSTQDREVHPGDFVEIRRQGKPNQAIYVQDFDQSEGRLQSSSVGQGDQLFPHRTADVVFRIPGYVFMDKIVGKIGHWDVLANPQTPPAGAGKAAMVFADEATTLMGMFYTKFNTVYDQFWKQRKQTSFTTVEAAKFVFDKERSGAPLTLQELYATHMYLTQDANLTKFIPSTAVRWTGEFTMRAPKDVLLADTVVNWLRTDDDKVVKFVEKAKKLVHSSRDGSDKSFWKGVQFTPSDQTIIEFVRQTAFSGYDSLFMTPHLTYLPKLLRPLEAYDDIDPKTAFDFLNEIGVWPKWYNMEINRSTITFTNGGPEEKAILDRIRQLNPDSLKVDFDRDLEAIKNHIVKSEGSIKDKASATRSPLVLQSATELYRMDPCDSIRHDFGDQAIYAIDDPSASELDDAFCIEPVPITTLTPQPSTWIHVHVADPTAILPPFHEMSLVAADRIQTAYLPEGTWPMLPRELTEDTLSLKNDGKPKKVMTFSARLDNTTGNILEHKVRPGIVRKVITLNYDDVDDVLSWDRVHGGKEEGERVRSSIMISPMDEANQGSKAPKRTYYRDTKGSVSPEDAGLIQELQQMQKVSQQHMDWRLRNGAFNFSLGRPSVEITPYPLPAVAESLWQHPIDYQRQWQEPQIACRLDPGFASPSRMMVAEYMVLAGRVAALFSSERGLPMMYRNQPSPDEKYRGLFEETIRTKSNPQSGMVEMVDMLPLRPYIKGAQISVAPEGHWSMGIQGGYCKVTSPLRRYSDMVSHWQMKAALLGDKGDIKDPVARVFGLDTLVPLTSTIRDRERLLGMLEARSIKFWMFEMLRRRQAHGIPNVFEGMIMNPTADGYNVISRDLGFQCVVKYVDDVSGGQASVAALGGDLSLEEEGDKVVDPMEVMTGLANRNLKIGSRVLFEVNNVNPQRPWIGAKHLSAVL</sequence>
<accession>A0A9P5SU79</accession>
<dbReference type="GO" id="GO:0006402">
    <property type="term" value="P:mRNA catabolic process"/>
    <property type="evidence" value="ECO:0007669"/>
    <property type="project" value="TreeGrafter"/>
</dbReference>
<dbReference type="PANTHER" id="PTHR23355">
    <property type="entry name" value="RIBONUCLEASE"/>
    <property type="match status" value="1"/>
</dbReference>
<protein>
    <recommendedName>
        <fullName evidence="2">RNB domain-containing protein</fullName>
    </recommendedName>
</protein>
<dbReference type="InterPro" id="IPR001900">
    <property type="entry name" value="RNase_II/R"/>
</dbReference>
<dbReference type="Pfam" id="PF00773">
    <property type="entry name" value="RNB"/>
    <property type="match status" value="1"/>
</dbReference>
<dbReference type="InterPro" id="IPR012340">
    <property type="entry name" value="NA-bd_OB-fold"/>
</dbReference>
<name>A0A9P5SU79_9FUNG</name>
<comment type="caution">
    <text evidence="3">The sequence shown here is derived from an EMBL/GenBank/DDBJ whole genome shotgun (WGS) entry which is preliminary data.</text>
</comment>
<feature type="domain" description="RNB" evidence="2">
    <location>
        <begin position="558"/>
        <end position="939"/>
    </location>
</feature>
<dbReference type="Proteomes" id="UP000696485">
    <property type="component" value="Unassembled WGS sequence"/>
</dbReference>
<dbReference type="SMART" id="SM00955">
    <property type="entry name" value="RNB"/>
    <property type="match status" value="1"/>
</dbReference>
<feature type="compositionally biased region" description="Basic and acidic residues" evidence="1">
    <location>
        <begin position="41"/>
        <end position="65"/>
    </location>
</feature>
<feature type="compositionally biased region" description="Basic and acidic residues" evidence="1">
    <location>
        <begin position="95"/>
        <end position="110"/>
    </location>
</feature>
<evidence type="ECO:0000313" key="3">
    <source>
        <dbReference type="EMBL" id="KAF9337979.1"/>
    </source>
</evidence>
<dbReference type="EMBL" id="JAAAUY010000012">
    <property type="protein sequence ID" value="KAF9337979.1"/>
    <property type="molecule type" value="Genomic_DNA"/>
</dbReference>
<dbReference type="PANTHER" id="PTHR23355:SF65">
    <property type="entry name" value="EXORIBONUCLEASE CYT-4, PUTATIVE (AFU_ORTHOLOGUE AFUA_7G01550)-RELATED"/>
    <property type="match status" value="1"/>
</dbReference>
<organism evidence="3 4">
    <name type="scientific">Podila minutissima</name>
    <dbReference type="NCBI Taxonomy" id="64525"/>
    <lineage>
        <taxon>Eukaryota</taxon>
        <taxon>Fungi</taxon>
        <taxon>Fungi incertae sedis</taxon>
        <taxon>Mucoromycota</taxon>
        <taxon>Mortierellomycotina</taxon>
        <taxon>Mortierellomycetes</taxon>
        <taxon>Mortierellales</taxon>
        <taxon>Mortierellaceae</taxon>
        <taxon>Podila</taxon>
    </lineage>
</organism>
<dbReference type="AlphaFoldDB" id="A0A9P5SU79"/>
<evidence type="ECO:0000256" key="1">
    <source>
        <dbReference type="SAM" id="MobiDB-lite"/>
    </source>
</evidence>
<feature type="compositionally biased region" description="Polar residues" evidence="1">
    <location>
        <begin position="31"/>
        <end position="40"/>
    </location>
</feature>
<evidence type="ECO:0000313" key="4">
    <source>
        <dbReference type="Proteomes" id="UP000696485"/>
    </source>
</evidence>
<proteinExistence type="predicted"/>
<gene>
    <name evidence="3" type="ORF">BG006_001080</name>
</gene>
<dbReference type="GO" id="GO:0000175">
    <property type="term" value="F:3'-5'-RNA exonuclease activity"/>
    <property type="evidence" value="ECO:0007669"/>
    <property type="project" value="TreeGrafter"/>
</dbReference>
<reference evidence="3" key="1">
    <citation type="journal article" date="2020" name="Fungal Divers.">
        <title>Resolving the Mortierellaceae phylogeny through synthesis of multi-gene phylogenetics and phylogenomics.</title>
        <authorList>
            <person name="Vandepol N."/>
            <person name="Liber J."/>
            <person name="Desiro A."/>
            <person name="Na H."/>
            <person name="Kennedy M."/>
            <person name="Barry K."/>
            <person name="Grigoriev I.V."/>
            <person name="Miller A.N."/>
            <person name="O'Donnell K."/>
            <person name="Stajich J.E."/>
            <person name="Bonito G."/>
        </authorList>
    </citation>
    <scope>NUCLEOTIDE SEQUENCE</scope>
    <source>
        <strain evidence="3">NVP1</strain>
    </source>
</reference>
<dbReference type="InterPro" id="IPR050180">
    <property type="entry name" value="RNR_Ribonuclease"/>
</dbReference>
<dbReference type="GO" id="GO:0000932">
    <property type="term" value="C:P-body"/>
    <property type="evidence" value="ECO:0007669"/>
    <property type="project" value="TreeGrafter"/>
</dbReference>
<keyword evidence="4" id="KW-1185">Reference proteome</keyword>
<feature type="compositionally biased region" description="Basic and acidic residues" evidence="1">
    <location>
        <begin position="73"/>
        <end position="83"/>
    </location>
</feature>
<feature type="region of interest" description="Disordered" evidence="1">
    <location>
        <begin position="721"/>
        <end position="741"/>
    </location>
</feature>
<evidence type="ECO:0000259" key="2">
    <source>
        <dbReference type="SMART" id="SM00955"/>
    </source>
</evidence>
<feature type="region of interest" description="Disordered" evidence="1">
    <location>
        <begin position="31"/>
        <end position="119"/>
    </location>
</feature>
<dbReference type="GO" id="GO:0003723">
    <property type="term" value="F:RNA binding"/>
    <property type="evidence" value="ECO:0007669"/>
    <property type="project" value="InterPro"/>
</dbReference>
<dbReference type="SUPFAM" id="SSF50249">
    <property type="entry name" value="Nucleic acid-binding proteins"/>
    <property type="match status" value="1"/>
</dbReference>